<organism evidence="20 21">
    <name type="scientific">Exiguobacterium sibiricum (strain DSM 17290 / CCUG 55495 / CIP 109462 / JCM 13490 / 255-15)</name>
    <dbReference type="NCBI Taxonomy" id="262543"/>
    <lineage>
        <taxon>Bacteria</taxon>
        <taxon>Bacillati</taxon>
        <taxon>Bacillota</taxon>
        <taxon>Bacilli</taxon>
        <taxon>Bacillales</taxon>
        <taxon>Bacillales Family XII. Incertae Sedis</taxon>
        <taxon>Exiguobacterium</taxon>
    </lineage>
</organism>
<feature type="domain" description="Penicillin-binding protein transpeptidase" evidence="18">
    <location>
        <begin position="414"/>
        <end position="657"/>
    </location>
</feature>
<dbReference type="Proteomes" id="UP000001681">
    <property type="component" value="Chromosome"/>
</dbReference>
<dbReference type="PANTHER" id="PTHR32282">
    <property type="entry name" value="BINDING PROTEIN TRANSPEPTIDASE, PUTATIVE-RELATED"/>
    <property type="match status" value="1"/>
</dbReference>
<feature type="region of interest" description="Disordered" evidence="16">
    <location>
        <begin position="715"/>
        <end position="869"/>
    </location>
</feature>
<dbReference type="Gene3D" id="3.40.710.10">
    <property type="entry name" value="DD-peptidase/beta-lactamase superfamily"/>
    <property type="match status" value="1"/>
</dbReference>
<keyword evidence="4" id="KW-0328">Glycosyltransferase</keyword>
<gene>
    <name evidence="20" type="ordered locus">Exig_2236</name>
</gene>
<dbReference type="Gene3D" id="3.90.1310.40">
    <property type="match status" value="1"/>
</dbReference>
<dbReference type="InterPro" id="IPR050396">
    <property type="entry name" value="Glycosyltr_51/Transpeptidase"/>
</dbReference>
<dbReference type="CAZy" id="GT51">
    <property type="family name" value="Glycosyltransferase Family 51"/>
</dbReference>
<dbReference type="PANTHER" id="PTHR32282:SF32">
    <property type="entry name" value="PENICILLIN-BINDING PROTEIN 2A"/>
    <property type="match status" value="1"/>
</dbReference>
<dbReference type="STRING" id="262543.Exig_2236"/>
<keyword evidence="6 17" id="KW-0812">Transmembrane</keyword>
<comment type="catalytic activity">
    <reaction evidence="14">
        <text>Preferential cleavage: (Ac)2-L-Lys-D-Ala-|-D-Ala. Also transpeptidation of peptidyl-alanyl moieties that are N-acyl substituents of D-alanine.</text>
        <dbReference type="EC" id="3.4.16.4"/>
    </reaction>
</comment>
<dbReference type="EMBL" id="CP001022">
    <property type="protein sequence ID" value="ACB61688.1"/>
    <property type="molecule type" value="Genomic_DNA"/>
</dbReference>
<protein>
    <submittedName>
        <fullName evidence="20">Glycosyl transferase family 51</fullName>
    </submittedName>
</protein>
<keyword evidence="12" id="KW-0511">Multifunctional enzyme</keyword>
<keyword evidence="3" id="KW-0645">Protease</keyword>
<evidence type="ECO:0000256" key="7">
    <source>
        <dbReference type="ARBA" id="ARBA00022801"/>
    </source>
</evidence>
<evidence type="ECO:0000256" key="9">
    <source>
        <dbReference type="ARBA" id="ARBA00022984"/>
    </source>
</evidence>
<evidence type="ECO:0000256" key="1">
    <source>
        <dbReference type="ARBA" id="ARBA00022475"/>
    </source>
</evidence>
<evidence type="ECO:0000256" key="12">
    <source>
        <dbReference type="ARBA" id="ARBA00023268"/>
    </source>
</evidence>
<keyword evidence="11 17" id="KW-0472">Membrane</keyword>
<dbReference type="Gene3D" id="1.10.3810.10">
    <property type="entry name" value="Biosynthetic peptidoglycan transglycosylase-like"/>
    <property type="match status" value="1"/>
</dbReference>
<evidence type="ECO:0000256" key="5">
    <source>
        <dbReference type="ARBA" id="ARBA00022679"/>
    </source>
</evidence>
<evidence type="ECO:0000259" key="18">
    <source>
        <dbReference type="Pfam" id="PF00905"/>
    </source>
</evidence>
<dbReference type="InterPro" id="IPR036950">
    <property type="entry name" value="PBP_transglycosylase"/>
</dbReference>
<dbReference type="GO" id="GO:0009002">
    <property type="term" value="F:serine-type D-Ala-D-Ala carboxypeptidase activity"/>
    <property type="evidence" value="ECO:0007669"/>
    <property type="project" value="UniProtKB-EC"/>
</dbReference>
<evidence type="ECO:0000256" key="2">
    <source>
        <dbReference type="ARBA" id="ARBA00022645"/>
    </source>
</evidence>
<dbReference type="InterPro" id="IPR012338">
    <property type="entry name" value="Beta-lactam/transpept-like"/>
</dbReference>
<dbReference type="AlphaFoldDB" id="B1YKD5"/>
<evidence type="ECO:0000256" key="11">
    <source>
        <dbReference type="ARBA" id="ARBA00023136"/>
    </source>
</evidence>
<evidence type="ECO:0000256" key="14">
    <source>
        <dbReference type="ARBA" id="ARBA00034000"/>
    </source>
</evidence>
<dbReference type="InterPro" id="IPR001264">
    <property type="entry name" value="Glyco_trans_51"/>
</dbReference>
<evidence type="ECO:0000256" key="13">
    <source>
        <dbReference type="ARBA" id="ARBA00023316"/>
    </source>
</evidence>
<feature type="domain" description="Glycosyl transferase family 51" evidence="19">
    <location>
        <begin position="87"/>
        <end position="274"/>
    </location>
</feature>
<accession>B1YKD5</accession>
<dbReference type="GO" id="GO:0071555">
    <property type="term" value="P:cell wall organization"/>
    <property type="evidence" value="ECO:0007669"/>
    <property type="project" value="UniProtKB-KW"/>
</dbReference>
<dbReference type="GO" id="GO:0030288">
    <property type="term" value="C:outer membrane-bounded periplasmic space"/>
    <property type="evidence" value="ECO:0007669"/>
    <property type="project" value="TreeGrafter"/>
</dbReference>
<keyword evidence="13" id="KW-0961">Cell wall biogenesis/degradation</keyword>
<dbReference type="Pfam" id="PF00912">
    <property type="entry name" value="Transgly"/>
    <property type="match status" value="1"/>
</dbReference>
<evidence type="ECO:0000256" key="10">
    <source>
        <dbReference type="ARBA" id="ARBA00022989"/>
    </source>
</evidence>
<keyword evidence="10 17" id="KW-1133">Transmembrane helix</keyword>
<keyword evidence="8" id="KW-0133">Cell shape</keyword>
<evidence type="ECO:0000256" key="16">
    <source>
        <dbReference type="SAM" id="MobiDB-lite"/>
    </source>
</evidence>
<keyword evidence="21" id="KW-1185">Reference proteome</keyword>
<evidence type="ECO:0000256" key="6">
    <source>
        <dbReference type="ARBA" id="ARBA00022692"/>
    </source>
</evidence>
<name>B1YKD5_EXIS2</name>
<evidence type="ECO:0000256" key="17">
    <source>
        <dbReference type="SAM" id="Phobius"/>
    </source>
</evidence>
<dbReference type="SUPFAM" id="SSF53955">
    <property type="entry name" value="Lysozyme-like"/>
    <property type="match status" value="1"/>
</dbReference>
<reference evidence="20 21" key="2">
    <citation type="journal article" date="2008" name="BMC Genomics">
        <title>Architecture of thermal adaptation in an Exiguobacterium sibiricum strain isolated from 3 million year old permafrost: a genome and transcriptome approach.</title>
        <authorList>
            <person name="Rodrigues D.F."/>
            <person name="Ivanova N."/>
            <person name="He Z."/>
            <person name="Huebner M."/>
            <person name="Zhou J."/>
            <person name="Tiedje J.M."/>
        </authorList>
    </citation>
    <scope>NUCLEOTIDE SEQUENCE [LARGE SCALE GENOMIC DNA]</scope>
    <source>
        <strain evidence="21">DSM 17290 / CIP 109462 / JCM 13490 / 255-15</strain>
    </source>
</reference>
<dbReference type="eggNOG" id="COG0744">
    <property type="taxonomic scope" value="Bacteria"/>
</dbReference>
<evidence type="ECO:0000256" key="15">
    <source>
        <dbReference type="ARBA" id="ARBA00049902"/>
    </source>
</evidence>
<proteinExistence type="predicted"/>
<dbReference type="SUPFAM" id="SSF56601">
    <property type="entry name" value="beta-lactamase/transpeptidase-like"/>
    <property type="match status" value="1"/>
</dbReference>
<dbReference type="Pfam" id="PF00905">
    <property type="entry name" value="Transpeptidase"/>
    <property type="match status" value="1"/>
</dbReference>
<keyword evidence="1" id="KW-1003">Cell membrane</keyword>
<sequence>MRENWFKFWNHPRTKAVRHWSNITYDVSWNIILFLIIGVLLVGSFSVGAAGGYFASLVKDTKAPKLTEMKQQVNSYAVTSEIYWGSGEKLTNIATDEERQPVNIKEISPYLLDAVLSTEDVDFYEHDGVVPKATLRAVLQELTNSSSRTGGSTLTQQLIKNQILTNEVSFERKAKEIILALRLENAMTKDEILQAYLNVVSFGRNSLGRNIAGIEAASRGVFNKPAKKLTLPQAAFLAGIPKNPYYYTPYLQGGVVKKDLTPSTNRMKTVLKRMYVAKSITKAQYEKAVKYDITKDFAKTSKRSRDTYPYVYDLAEKEALKIMTSYFMKQDGIKEDEVKPSELAEVKANYRDQAMIAMKQGGYKIHLTLDKKIHEAMQAPAKNAANFPSAPQYKQVVNPKTKKTVTKKDPEETAAVMVQNETGRILGFVGGRYTDGTADDFNRAFQAKRQIGSTAKPILVYSNGIENGLITPASTINDEEYYYQTVPRQPGDNPINNEGGRYRGNVTVREALELSLNVPAVKTYEKMNMSNSIQKLVDMGIEIPDNIRYAPSAALGTMEITPVELAGAYATLANYGQYVKPYVISKITKDGKNIYKAKSKKKRIYQDRTAYLTLDMMRGVFDKGTAQYANSLLKAPGDWAGKTGTTNEIKDSYLVGSTPGVTLAVWTGHDQNNSLMGATTYYQRTQNLWAQMANLTYNSNSSYFKSGARFNQPASISADDFKNTGRFKEEDQKKKQAEQDRKKKEAEAKADADAKQKADDSKAKADADAKRKADEAKAKADADAKRKADEAKAKADADAKRKADEAKAKADADAKRKADEAKAKADADAKRKADEAKAKADADAKRKADEAKAKADAKKKADENRKNAE</sequence>
<dbReference type="InterPro" id="IPR023346">
    <property type="entry name" value="Lysozyme-like_dom_sf"/>
</dbReference>
<feature type="transmembrane region" description="Helical" evidence="17">
    <location>
        <begin position="31"/>
        <end position="55"/>
    </location>
</feature>
<evidence type="ECO:0000259" key="19">
    <source>
        <dbReference type="Pfam" id="PF00912"/>
    </source>
</evidence>
<comment type="catalytic activity">
    <reaction evidence="15">
        <text>[GlcNAc-(1-&gt;4)-Mur2Ac(oyl-L-Ala-gamma-D-Glu-L-Lys-D-Ala-D-Ala)](n)-di-trans,octa-cis-undecaprenyl diphosphate + beta-D-GlcNAc-(1-&gt;4)-Mur2Ac(oyl-L-Ala-gamma-D-Glu-L-Lys-D-Ala-D-Ala)-di-trans,octa-cis-undecaprenyl diphosphate = [GlcNAc-(1-&gt;4)-Mur2Ac(oyl-L-Ala-gamma-D-Glu-L-Lys-D-Ala-D-Ala)](n+1)-di-trans,octa-cis-undecaprenyl diphosphate + di-trans,octa-cis-undecaprenyl diphosphate + H(+)</text>
        <dbReference type="Rhea" id="RHEA:23708"/>
        <dbReference type="Rhea" id="RHEA-COMP:9602"/>
        <dbReference type="Rhea" id="RHEA-COMP:9603"/>
        <dbReference type="ChEBI" id="CHEBI:15378"/>
        <dbReference type="ChEBI" id="CHEBI:58405"/>
        <dbReference type="ChEBI" id="CHEBI:60033"/>
        <dbReference type="ChEBI" id="CHEBI:78435"/>
        <dbReference type="EC" id="2.4.99.28"/>
    </reaction>
</comment>
<dbReference type="GO" id="GO:0008955">
    <property type="term" value="F:peptidoglycan glycosyltransferase activity"/>
    <property type="evidence" value="ECO:0007669"/>
    <property type="project" value="UniProtKB-EC"/>
</dbReference>
<keyword evidence="9" id="KW-0573">Peptidoglycan synthesis</keyword>
<evidence type="ECO:0000256" key="8">
    <source>
        <dbReference type="ARBA" id="ARBA00022960"/>
    </source>
</evidence>
<dbReference type="GO" id="GO:0009252">
    <property type="term" value="P:peptidoglycan biosynthetic process"/>
    <property type="evidence" value="ECO:0007669"/>
    <property type="project" value="UniProtKB-KW"/>
</dbReference>
<dbReference type="HOGENOM" id="CLU_006354_2_0_9"/>
<feature type="compositionally biased region" description="Basic and acidic residues" evidence="16">
    <location>
        <begin position="719"/>
        <end position="869"/>
    </location>
</feature>
<dbReference type="GO" id="GO:0008658">
    <property type="term" value="F:penicillin binding"/>
    <property type="evidence" value="ECO:0007669"/>
    <property type="project" value="InterPro"/>
</dbReference>
<dbReference type="InterPro" id="IPR001460">
    <property type="entry name" value="PCN-bd_Tpept"/>
</dbReference>
<dbReference type="KEGG" id="esi:Exig_2236"/>
<reference evidence="20 21" key="1">
    <citation type="journal article" date="2006" name="Extremophiles">
        <title>Characterization of Exiguobacterium isolates from the Siberian permafrost. Description of Exiguobacterium sibiricum sp. nov.</title>
        <authorList>
            <person name="Rodrigues D.F."/>
            <person name="Goris J."/>
            <person name="Vishnivetskaya T."/>
            <person name="Gilichinsky D."/>
            <person name="Thomashow M.F."/>
            <person name="Tiedje J.M."/>
        </authorList>
    </citation>
    <scope>NUCLEOTIDE SEQUENCE [LARGE SCALE GENOMIC DNA]</scope>
    <source>
        <strain evidence="21">DSM 17290 / CIP 109462 / JCM 13490 / 255-15</strain>
    </source>
</reference>
<evidence type="ECO:0000256" key="3">
    <source>
        <dbReference type="ARBA" id="ARBA00022670"/>
    </source>
</evidence>
<reference evidence="21" key="3">
    <citation type="submission" date="2008-04" db="EMBL/GenBank/DDBJ databases">
        <title>Complete sequence of chromosome of Exiguobacterium sibiricum 255-15.</title>
        <authorList>
            <consortium name="US DOE Joint Genome Institute"/>
            <person name="Copeland A."/>
            <person name="Lucas S."/>
            <person name="Lapidus A."/>
            <person name="Glavina del Rio T."/>
            <person name="Dalin E."/>
            <person name="Tice H."/>
            <person name="Bruce D."/>
            <person name="Goodwin L."/>
            <person name="Pitluck S."/>
            <person name="Kiss H."/>
            <person name="Chertkov O."/>
            <person name="Monk C."/>
            <person name="Brettin T."/>
            <person name="Detter J.C."/>
            <person name="Han C."/>
            <person name="Kuske C.R."/>
            <person name="Schmutz J."/>
            <person name="Larimer F."/>
            <person name="Land M."/>
            <person name="Hauser L."/>
            <person name="Kyrpides N."/>
            <person name="Mikhailova N."/>
            <person name="Vishnivetskaya T."/>
            <person name="Rodrigues D.F."/>
            <person name="Gilichinsky D."/>
            <person name="Tiedje J."/>
            <person name="Richardson P."/>
        </authorList>
    </citation>
    <scope>NUCLEOTIDE SEQUENCE [LARGE SCALE GENOMIC DNA]</scope>
    <source>
        <strain evidence="21">DSM 17290 / CIP 109462 / JCM 13490 / 255-15</strain>
    </source>
</reference>
<dbReference type="GO" id="GO:0006508">
    <property type="term" value="P:proteolysis"/>
    <property type="evidence" value="ECO:0007669"/>
    <property type="project" value="UniProtKB-KW"/>
</dbReference>
<keyword evidence="2" id="KW-0121">Carboxypeptidase</keyword>
<evidence type="ECO:0000256" key="4">
    <source>
        <dbReference type="ARBA" id="ARBA00022676"/>
    </source>
</evidence>
<evidence type="ECO:0000313" key="20">
    <source>
        <dbReference type="EMBL" id="ACB61688.1"/>
    </source>
</evidence>
<keyword evidence="7" id="KW-0378">Hydrolase</keyword>
<dbReference type="GO" id="GO:0008360">
    <property type="term" value="P:regulation of cell shape"/>
    <property type="evidence" value="ECO:0007669"/>
    <property type="project" value="UniProtKB-KW"/>
</dbReference>
<dbReference type="RefSeq" id="WP_012371105.1">
    <property type="nucleotide sequence ID" value="NC_010556.1"/>
</dbReference>
<keyword evidence="5 20" id="KW-0808">Transferase</keyword>
<evidence type="ECO:0000313" key="21">
    <source>
        <dbReference type="Proteomes" id="UP000001681"/>
    </source>
</evidence>